<protein>
    <recommendedName>
        <fullName evidence="5">DUF1735 domain-containing protein</fullName>
    </recommendedName>
</protein>
<gene>
    <name evidence="3" type="ORF">GCM10011425_39250</name>
</gene>
<dbReference type="InterPro" id="IPR040580">
    <property type="entry name" value="DUF5627"/>
</dbReference>
<sequence length="326" mass="35467">MKVNKLYIIGLAVACALFNSCKNSDAPFPDYVFSNVYFATQYPVRTVVLGEDLIVDNTLDNQRKVSIKATMGGVYENKKNVVIDFKVDPTLLNNLYFGGGGAKIDAMPTQYYQLASNKITIPSGSIIGGVDVQLTDAFFADPRAITRSYVIPLSMTGVTGVDSILRTKSTVLYAIKYVNPWQANYLRRGLDQITSSAGVTTSSARHAQYVENDQVVSTTTTSLSSVNLPITIKNTAGANVTVTLILTFASNGMCSVTGNNASFDIAGTGKFVSKGEKNSLGGSDRSAIYLDYTVNYKDQNIRYATKDTMVVRDRGIKAEYFDVQVR</sequence>
<dbReference type="Pfam" id="PF18620">
    <property type="entry name" value="DUF5627"/>
    <property type="match status" value="1"/>
</dbReference>
<dbReference type="Gene3D" id="2.40.128.420">
    <property type="match status" value="1"/>
</dbReference>
<reference evidence="3" key="2">
    <citation type="submission" date="2020-09" db="EMBL/GenBank/DDBJ databases">
        <authorList>
            <person name="Sun Q."/>
            <person name="Sedlacek I."/>
        </authorList>
    </citation>
    <scope>NUCLEOTIDE SEQUENCE</scope>
    <source>
        <strain evidence="3">CCM 8711</strain>
    </source>
</reference>
<keyword evidence="4" id="KW-1185">Reference proteome</keyword>
<dbReference type="Pfam" id="PF08522">
    <property type="entry name" value="BT_3987-like_N"/>
    <property type="match status" value="1"/>
</dbReference>
<organism evidence="3 4">
    <name type="scientific">Mucilaginibacter galii</name>
    <dbReference type="NCBI Taxonomy" id="2005073"/>
    <lineage>
        <taxon>Bacteria</taxon>
        <taxon>Pseudomonadati</taxon>
        <taxon>Bacteroidota</taxon>
        <taxon>Sphingobacteriia</taxon>
        <taxon>Sphingobacteriales</taxon>
        <taxon>Sphingobacteriaceae</taxon>
        <taxon>Mucilaginibacter</taxon>
    </lineage>
</organism>
<evidence type="ECO:0000259" key="2">
    <source>
        <dbReference type="Pfam" id="PF18620"/>
    </source>
</evidence>
<dbReference type="Gene3D" id="2.60.40.1740">
    <property type="entry name" value="hypothetical protein (bacova_03559)"/>
    <property type="match status" value="1"/>
</dbReference>
<comment type="caution">
    <text evidence="3">The sequence shown here is derived from an EMBL/GenBank/DDBJ whole genome shotgun (WGS) entry which is preliminary data.</text>
</comment>
<evidence type="ECO:0000313" key="4">
    <source>
        <dbReference type="Proteomes" id="UP000662074"/>
    </source>
</evidence>
<accession>A0A917N397</accession>
<reference evidence="3" key="1">
    <citation type="journal article" date="2014" name="Int. J. Syst. Evol. Microbiol.">
        <title>Complete genome sequence of Corynebacterium casei LMG S-19264T (=DSM 44701T), isolated from a smear-ripened cheese.</title>
        <authorList>
            <consortium name="US DOE Joint Genome Institute (JGI-PGF)"/>
            <person name="Walter F."/>
            <person name="Albersmeier A."/>
            <person name="Kalinowski J."/>
            <person name="Ruckert C."/>
        </authorList>
    </citation>
    <scope>NUCLEOTIDE SEQUENCE</scope>
    <source>
        <strain evidence="3">CCM 8711</strain>
    </source>
</reference>
<dbReference type="Proteomes" id="UP000662074">
    <property type="component" value="Unassembled WGS sequence"/>
</dbReference>
<dbReference type="InterPro" id="IPR013728">
    <property type="entry name" value="BT_3987-like_N"/>
</dbReference>
<proteinExistence type="predicted"/>
<dbReference type="EMBL" id="BMDO01000016">
    <property type="protein sequence ID" value="GGI52713.1"/>
    <property type="molecule type" value="Genomic_DNA"/>
</dbReference>
<evidence type="ECO:0008006" key="5">
    <source>
        <dbReference type="Google" id="ProtNLM"/>
    </source>
</evidence>
<dbReference type="AlphaFoldDB" id="A0A917N397"/>
<evidence type="ECO:0000259" key="1">
    <source>
        <dbReference type="Pfam" id="PF08522"/>
    </source>
</evidence>
<evidence type="ECO:0000313" key="3">
    <source>
        <dbReference type="EMBL" id="GGI52713.1"/>
    </source>
</evidence>
<name>A0A917N397_9SPHI</name>
<feature type="domain" description="DUF5627" evidence="2">
    <location>
        <begin position="180"/>
        <end position="315"/>
    </location>
</feature>
<feature type="domain" description="BT-3987-like N-terminal" evidence="1">
    <location>
        <begin position="34"/>
        <end position="161"/>
    </location>
</feature>
<dbReference type="RefSeq" id="WP_188418822.1">
    <property type="nucleotide sequence ID" value="NZ_BMDO01000016.1"/>
</dbReference>